<reference evidence="7" key="1">
    <citation type="submission" date="2011-12" db="EMBL/GenBank/DDBJ databases">
        <title>Complete sequence of Methanoregula formicicum SMSP.</title>
        <authorList>
            <person name="Lucas S."/>
            <person name="Han J."/>
            <person name="Lapidus A."/>
            <person name="Cheng J.-F."/>
            <person name="Goodwin L."/>
            <person name="Pitluck S."/>
            <person name="Peters L."/>
            <person name="Ovchinnikova G."/>
            <person name="Teshima H."/>
            <person name="Detter J.C."/>
            <person name="Han C."/>
            <person name="Tapia R."/>
            <person name="Land M."/>
            <person name="Hauser L."/>
            <person name="Kyrpides N."/>
            <person name="Ivanova N."/>
            <person name="Pagani I."/>
            <person name="Imachi H."/>
            <person name="Tamaki H."/>
            <person name="Sekiguchi Y."/>
            <person name="Kamagata Y."/>
            <person name="Cadillo-Quiroz H."/>
            <person name="Zinder S."/>
            <person name="Liu W.-T."/>
            <person name="Woyke T."/>
        </authorList>
    </citation>
    <scope>NUCLEOTIDE SEQUENCE [LARGE SCALE GENOMIC DNA]</scope>
    <source>
        <strain evidence="7">DSM 22288 / NBRC 105244 / SMSP</strain>
    </source>
</reference>
<evidence type="ECO:0000256" key="1">
    <source>
        <dbReference type="ARBA" id="ARBA00001966"/>
    </source>
</evidence>
<organism evidence="6 7">
    <name type="scientific">Methanoregula formicica (strain DSM 22288 / NBRC 105244 / SMSP)</name>
    <dbReference type="NCBI Taxonomy" id="593750"/>
    <lineage>
        <taxon>Archaea</taxon>
        <taxon>Methanobacteriati</taxon>
        <taxon>Methanobacteriota</taxon>
        <taxon>Stenosarchaea group</taxon>
        <taxon>Methanomicrobia</taxon>
        <taxon>Methanomicrobiales</taxon>
        <taxon>Methanoregulaceae</taxon>
        <taxon>Methanoregula</taxon>
    </lineage>
</organism>
<dbReference type="PANTHER" id="PTHR43409">
    <property type="entry name" value="ANAEROBIC MAGNESIUM-PROTOPORPHYRIN IX MONOMETHYL ESTER CYCLASE-RELATED"/>
    <property type="match status" value="1"/>
</dbReference>
<evidence type="ECO:0000256" key="3">
    <source>
        <dbReference type="ARBA" id="ARBA00022723"/>
    </source>
</evidence>
<dbReference type="GO" id="GO:0046872">
    <property type="term" value="F:metal ion binding"/>
    <property type="evidence" value="ECO:0007669"/>
    <property type="project" value="UniProtKB-KW"/>
</dbReference>
<name>L0HJ93_METFS</name>
<keyword evidence="3" id="KW-0479">Metal-binding</keyword>
<dbReference type="InterPro" id="IPR058240">
    <property type="entry name" value="rSAM_sf"/>
</dbReference>
<sequence>MTNHILLVEPAYYSKFPPIGLLKLSAYHKTKGDTTELIAFEKKDQRIPKKTPQKIYVTSLFSWAWKPVWEAVSFYKKEFPKSEVWLGGIYSSLLPDHANLSGADRIYQGLCSHAENILPDYDLVPEWDGSIIFSSRGCCNKCDFCAVPRLEGKMNSLKKSIQPFVLDRHSKIIFFDNNFLANKYRMDIFKELIDFDKKVDFNQGIDAKLITEPVAKMIASLKLDSTIRLAYDSHDQQKFVKRAVERLLAVGIKKRDIFVYTLFNYRETPDEFLNRVREILNWGTVCYPMRYESLFTIEKNSYVSPNWDAQKIELVQRARRVIGYGGAFPAYQGLVDKFNNASGFQEAFELYEEKKNGAKK</sequence>
<keyword evidence="5" id="KW-0411">Iron-sulfur</keyword>
<evidence type="ECO:0000313" key="6">
    <source>
        <dbReference type="EMBL" id="AGB03378.1"/>
    </source>
</evidence>
<dbReference type="HOGENOM" id="CLU_060960_0_0_2"/>
<dbReference type="AlphaFoldDB" id="L0HJ93"/>
<dbReference type="InterPro" id="IPR051198">
    <property type="entry name" value="BchE-like"/>
</dbReference>
<dbReference type="CDD" id="cd01335">
    <property type="entry name" value="Radical_SAM"/>
    <property type="match status" value="1"/>
</dbReference>
<evidence type="ECO:0000256" key="2">
    <source>
        <dbReference type="ARBA" id="ARBA00022691"/>
    </source>
</evidence>
<gene>
    <name evidence="6" type="ordered locus">Metfor_2376</name>
</gene>
<dbReference type="InParanoid" id="L0HJ93"/>
<proteinExistence type="predicted"/>
<evidence type="ECO:0000313" key="7">
    <source>
        <dbReference type="Proteomes" id="UP000010824"/>
    </source>
</evidence>
<dbReference type="GO" id="GO:0051536">
    <property type="term" value="F:iron-sulfur cluster binding"/>
    <property type="evidence" value="ECO:0007669"/>
    <property type="project" value="UniProtKB-KW"/>
</dbReference>
<reference evidence="6 7" key="2">
    <citation type="journal article" date="2014" name="Genome Announc.">
        <title>Complete Genome Sequence of Methanoregula formicica SMSPT, a Mesophilic Hydrogenotrophic Methanogen Isolated from a Methanogenic Upflow Anaerobic Sludge Blanket Reactor.</title>
        <authorList>
            <person name="Yamamoto K."/>
            <person name="Tamaki H."/>
            <person name="Cadillo-Quiroz H."/>
            <person name="Imachi H."/>
            <person name="Kyrpides N."/>
            <person name="Woyke T."/>
            <person name="Goodwin L."/>
            <person name="Zinder S.H."/>
            <person name="Kamagata Y."/>
            <person name="Liu W.T."/>
        </authorList>
    </citation>
    <scope>NUCLEOTIDE SEQUENCE [LARGE SCALE GENOMIC DNA]</scope>
    <source>
        <strain evidence="7">DSM 22288 / NBRC 105244 / SMSP</strain>
    </source>
</reference>
<keyword evidence="7" id="KW-1185">Reference proteome</keyword>
<dbReference type="KEGG" id="mfo:Metfor_2376"/>
<comment type="cofactor">
    <cofactor evidence="1">
        <name>[4Fe-4S] cluster</name>
        <dbReference type="ChEBI" id="CHEBI:49883"/>
    </cofactor>
</comment>
<accession>L0HJ93</accession>
<dbReference type="EMBL" id="CP003167">
    <property type="protein sequence ID" value="AGB03378.1"/>
    <property type="molecule type" value="Genomic_DNA"/>
</dbReference>
<dbReference type="STRING" id="593750.Metfor_2376"/>
<dbReference type="eggNOG" id="arCOG01356">
    <property type="taxonomic scope" value="Archaea"/>
</dbReference>
<keyword evidence="4" id="KW-0408">Iron</keyword>
<dbReference type="Proteomes" id="UP000010824">
    <property type="component" value="Chromosome"/>
</dbReference>
<protein>
    <recommendedName>
        <fullName evidence="8">Fe-S oxidoreductase</fullName>
    </recommendedName>
</protein>
<evidence type="ECO:0000256" key="4">
    <source>
        <dbReference type="ARBA" id="ARBA00023004"/>
    </source>
</evidence>
<dbReference type="SUPFAM" id="SSF102114">
    <property type="entry name" value="Radical SAM enzymes"/>
    <property type="match status" value="1"/>
</dbReference>
<dbReference type="GO" id="GO:0005829">
    <property type="term" value="C:cytosol"/>
    <property type="evidence" value="ECO:0007669"/>
    <property type="project" value="TreeGrafter"/>
</dbReference>
<dbReference type="PANTHER" id="PTHR43409:SF15">
    <property type="entry name" value="PUTATIVE-RELATED"/>
    <property type="match status" value="1"/>
</dbReference>
<evidence type="ECO:0000256" key="5">
    <source>
        <dbReference type="ARBA" id="ARBA00023014"/>
    </source>
</evidence>
<dbReference type="GeneID" id="41401444"/>
<dbReference type="RefSeq" id="WP_015286340.1">
    <property type="nucleotide sequence ID" value="NC_019943.1"/>
</dbReference>
<dbReference type="OrthoDB" id="2305at2157"/>
<evidence type="ECO:0008006" key="8">
    <source>
        <dbReference type="Google" id="ProtNLM"/>
    </source>
</evidence>
<keyword evidence="2" id="KW-0949">S-adenosyl-L-methionine</keyword>